<sequence>MDDDWESEDFVPVAPVVVKEPPKSQWDDEDAEEEEVKQSWEEEDKPKPVPAVAKPKTDKKKAVDIKGAKTSLQDDRLADPLTEKLRQQRLVEESDYQHTTELFGAQKSSGGGRTLDDFIPKSEDDFLEYAELLAQKLRPFEKSFHYMTLLRALTRHAVSSLKAADAKEVASSMTVIANEKLKAEKDATAGKKKTGAKKKQLLVDKPDDDSFAPGTYDEVDDFDFM</sequence>
<feature type="compositionally biased region" description="Basic and acidic residues" evidence="5">
    <location>
        <begin position="36"/>
        <end position="47"/>
    </location>
</feature>
<dbReference type="PANTHER" id="PTHR21681:SF0">
    <property type="entry name" value="EUKARYOTIC TRANSLATION INITIATION FACTOR 3 SUBUNIT J"/>
    <property type="match status" value="1"/>
</dbReference>
<dbReference type="PANTHER" id="PTHR21681">
    <property type="entry name" value="EUKARYOTIC TRANSLATION INITIATION FACTOR 3 SUBUNIT J"/>
    <property type="match status" value="1"/>
</dbReference>
<organism evidence="6 7">
    <name type="scientific">Sphagnum troendelagicum</name>
    <dbReference type="NCBI Taxonomy" id="128251"/>
    <lineage>
        <taxon>Eukaryota</taxon>
        <taxon>Viridiplantae</taxon>
        <taxon>Streptophyta</taxon>
        <taxon>Embryophyta</taxon>
        <taxon>Bryophyta</taxon>
        <taxon>Sphagnophytina</taxon>
        <taxon>Sphagnopsida</taxon>
        <taxon>Sphagnales</taxon>
        <taxon>Sphagnaceae</taxon>
        <taxon>Sphagnum</taxon>
    </lineage>
</organism>
<accession>A0ABP0V057</accession>
<feature type="region of interest" description="Disordered" evidence="5">
    <location>
        <begin position="204"/>
        <end position="225"/>
    </location>
</feature>
<comment type="similarity">
    <text evidence="4">Belongs to the eIF-3 subunit J family.</text>
</comment>
<dbReference type="Proteomes" id="UP001497512">
    <property type="component" value="Chromosome 8"/>
</dbReference>
<name>A0ABP0V057_9BRYO</name>
<dbReference type="InterPro" id="IPR023194">
    <property type="entry name" value="eIF3-like_dom_sf"/>
</dbReference>
<dbReference type="EMBL" id="OZ019900">
    <property type="protein sequence ID" value="CAK9233210.1"/>
    <property type="molecule type" value="Genomic_DNA"/>
</dbReference>
<keyword evidence="7" id="KW-1185">Reference proteome</keyword>
<evidence type="ECO:0000256" key="5">
    <source>
        <dbReference type="SAM" id="MobiDB-lite"/>
    </source>
</evidence>
<dbReference type="Pfam" id="PF08597">
    <property type="entry name" value="eIF3_subunit"/>
    <property type="match status" value="1"/>
</dbReference>
<keyword evidence="3 4" id="KW-0648">Protein biosynthesis</keyword>
<comment type="subunit">
    <text evidence="4">Component of the eukaryotic translation initiation factor 3 (eIF-3) complex.</text>
</comment>
<keyword evidence="1 4" id="KW-0963">Cytoplasm</keyword>
<evidence type="ECO:0000256" key="3">
    <source>
        <dbReference type="ARBA" id="ARBA00022917"/>
    </source>
</evidence>
<comment type="function">
    <text evidence="4">Component of the eukaryotic translation initiation factor 3 (eIF-3) complex, which is involved in protein synthesis of a specialized repertoire of mRNAs and, together with other initiation factors, stimulates binding of mRNA and methionyl-tRNAi to the 40S ribosome. The eIF-3 complex specifically targets and initiates translation of a subset of mRNAs involved in cell proliferation.</text>
</comment>
<dbReference type="InterPro" id="IPR013906">
    <property type="entry name" value="eIF3j"/>
</dbReference>
<evidence type="ECO:0000313" key="7">
    <source>
        <dbReference type="Proteomes" id="UP001497512"/>
    </source>
</evidence>
<evidence type="ECO:0000256" key="1">
    <source>
        <dbReference type="ARBA" id="ARBA00022490"/>
    </source>
</evidence>
<feature type="compositionally biased region" description="Basic and acidic residues" evidence="5">
    <location>
        <begin position="60"/>
        <end position="71"/>
    </location>
</feature>
<keyword evidence="2 4" id="KW-0396">Initiation factor</keyword>
<gene>
    <name evidence="6" type="ORF">CSSPTR1EN2_LOCUS21372</name>
</gene>
<proteinExistence type="inferred from homology"/>
<reference evidence="6" key="1">
    <citation type="submission" date="2024-02" db="EMBL/GenBank/DDBJ databases">
        <authorList>
            <consortium name="ELIXIR-Norway"/>
            <consortium name="Elixir Norway"/>
        </authorList>
    </citation>
    <scope>NUCLEOTIDE SEQUENCE</scope>
</reference>
<feature type="region of interest" description="Disordered" evidence="5">
    <location>
        <begin position="1"/>
        <end position="71"/>
    </location>
</feature>
<evidence type="ECO:0000313" key="6">
    <source>
        <dbReference type="EMBL" id="CAK9233210.1"/>
    </source>
</evidence>
<evidence type="ECO:0000256" key="2">
    <source>
        <dbReference type="ARBA" id="ARBA00022540"/>
    </source>
</evidence>
<dbReference type="HAMAP" id="MF_03009">
    <property type="entry name" value="eIF3j"/>
    <property type="match status" value="1"/>
</dbReference>
<evidence type="ECO:0000256" key="4">
    <source>
        <dbReference type="HAMAP-Rule" id="MF_03009"/>
    </source>
</evidence>
<comment type="subcellular location">
    <subcellularLocation>
        <location evidence="4">Cytoplasm</location>
    </subcellularLocation>
</comment>
<protein>
    <recommendedName>
        <fullName evidence="4">Eukaryotic translation initiation factor 3 subunit J</fullName>
        <shortName evidence="4">eIF3j</shortName>
    </recommendedName>
</protein>
<dbReference type="Gene3D" id="1.10.246.60">
    <property type="entry name" value="Eukaryotic translation initiation factor 3 like domains"/>
    <property type="match status" value="1"/>
</dbReference>